<name>A0ACD1AAM1_9FIRM</name>
<dbReference type="Proteomes" id="UP000594014">
    <property type="component" value="Chromosome"/>
</dbReference>
<protein>
    <submittedName>
        <fullName evidence="1">Uncharacterized protein</fullName>
    </submittedName>
</protein>
<reference evidence="1" key="1">
    <citation type="submission" date="2019-08" db="EMBL/GenBank/DDBJ databases">
        <title>Genome sequence of Clostridiales bacterium MT110.</title>
        <authorList>
            <person name="Cao J."/>
        </authorList>
    </citation>
    <scope>NUCLEOTIDE SEQUENCE</scope>
    <source>
        <strain evidence="1">MT110</strain>
    </source>
</reference>
<sequence length="63" mass="6865">MTDNNVDFGNMKSRDVGNMISKTLVQLGKEEVAGLSDTVDYGNLPSKALPELGKQVIKNQINQ</sequence>
<evidence type="ECO:0000313" key="1">
    <source>
        <dbReference type="EMBL" id="QOX63476.1"/>
    </source>
</evidence>
<accession>A0ACD1AAM1</accession>
<organism evidence="1 2">
    <name type="scientific">Anoxybacterium hadale</name>
    <dbReference type="NCBI Taxonomy" id="3408580"/>
    <lineage>
        <taxon>Bacteria</taxon>
        <taxon>Bacillati</taxon>
        <taxon>Bacillota</taxon>
        <taxon>Clostridia</taxon>
        <taxon>Peptostreptococcales</taxon>
        <taxon>Anaerovoracaceae</taxon>
        <taxon>Anoxybacterium</taxon>
    </lineage>
</organism>
<gene>
    <name evidence="1" type="ORF">FRZ06_08965</name>
</gene>
<evidence type="ECO:0000313" key="2">
    <source>
        <dbReference type="Proteomes" id="UP000594014"/>
    </source>
</evidence>
<keyword evidence="2" id="KW-1185">Reference proteome</keyword>
<dbReference type="EMBL" id="CP042469">
    <property type="protein sequence ID" value="QOX63476.1"/>
    <property type="molecule type" value="Genomic_DNA"/>
</dbReference>
<proteinExistence type="predicted"/>